<evidence type="ECO:0000256" key="2">
    <source>
        <dbReference type="PROSITE-ProRule" id="PRU00335"/>
    </source>
</evidence>
<dbReference type="InterPro" id="IPR039532">
    <property type="entry name" value="TetR_C_Firmicutes"/>
</dbReference>
<protein>
    <submittedName>
        <fullName evidence="4">TetR/AcrR family transcriptional regulator C-terminal domain-containing protein</fullName>
    </submittedName>
</protein>
<dbReference type="InterPro" id="IPR001647">
    <property type="entry name" value="HTH_TetR"/>
</dbReference>
<dbReference type="Pfam" id="PF00440">
    <property type="entry name" value="TetR_N"/>
    <property type="match status" value="1"/>
</dbReference>
<dbReference type="SUPFAM" id="SSF46689">
    <property type="entry name" value="Homeodomain-like"/>
    <property type="match status" value="1"/>
</dbReference>
<evidence type="ECO:0000259" key="3">
    <source>
        <dbReference type="PROSITE" id="PS50977"/>
    </source>
</evidence>
<organism evidence="4 5">
    <name type="scientific">Lapidilactobacillus achengensis</name>
    <dbReference type="NCBI Taxonomy" id="2486000"/>
    <lineage>
        <taxon>Bacteria</taxon>
        <taxon>Bacillati</taxon>
        <taxon>Bacillota</taxon>
        <taxon>Bacilli</taxon>
        <taxon>Lactobacillales</taxon>
        <taxon>Lactobacillaceae</taxon>
        <taxon>Lapidilactobacillus</taxon>
    </lineage>
</organism>
<proteinExistence type="predicted"/>
<reference evidence="5" key="1">
    <citation type="journal article" date="2019" name="Int. J. Syst. Evol. Microbiol.">
        <title>The Global Catalogue of Microorganisms (GCM) 10K type strain sequencing project: providing services to taxonomists for standard genome sequencing and annotation.</title>
        <authorList>
            <consortium name="The Broad Institute Genomics Platform"/>
            <consortium name="The Broad Institute Genome Sequencing Center for Infectious Disease"/>
            <person name="Wu L."/>
            <person name="Ma J."/>
        </authorList>
    </citation>
    <scope>NUCLEOTIDE SEQUENCE [LARGE SCALE GENOMIC DNA]</scope>
    <source>
        <strain evidence="5">CCM 8897</strain>
    </source>
</reference>
<dbReference type="InterPro" id="IPR050624">
    <property type="entry name" value="HTH-type_Tx_Regulator"/>
</dbReference>
<dbReference type="Proteomes" id="UP001596310">
    <property type="component" value="Unassembled WGS sequence"/>
</dbReference>
<dbReference type="Gene3D" id="1.10.357.10">
    <property type="entry name" value="Tetracycline Repressor, domain 2"/>
    <property type="match status" value="1"/>
</dbReference>
<gene>
    <name evidence="4" type="ORF">ACFQHW_11630</name>
</gene>
<keyword evidence="1 2" id="KW-0238">DNA-binding</keyword>
<comment type="caution">
    <text evidence="4">The sequence shown here is derived from an EMBL/GenBank/DDBJ whole genome shotgun (WGS) entry which is preliminary data.</text>
</comment>
<dbReference type="PANTHER" id="PTHR43479">
    <property type="entry name" value="ACREF/ENVCD OPERON REPRESSOR-RELATED"/>
    <property type="match status" value="1"/>
</dbReference>
<dbReference type="PANTHER" id="PTHR43479:SF7">
    <property type="entry name" value="TETR-FAMILY TRANSCRIPTIONAL REGULATOR"/>
    <property type="match status" value="1"/>
</dbReference>
<dbReference type="EMBL" id="JBHSSM010000026">
    <property type="protein sequence ID" value="MFC6316216.1"/>
    <property type="molecule type" value="Genomic_DNA"/>
</dbReference>
<evidence type="ECO:0000313" key="5">
    <source>
        <dbReference type="Proteomes" id="UP001596310"/>
    </source>
</evidence>
<dbReference type="InterPro" id="IPR009057">
    <property type="entry name" value="Homeodomain-like_sf"/>
</dbReference>
<feature type="DNA-binding region" description="H-T-H motif" evidence="2">
    <location>
        <begin position="28"/>
        <end position="47"/>
    </location>
</feature>
<evidence type="ECO:0000256" key="1">
    <source>
        <dbReference type="ARBA" id="ARBA00023125"/>
    </source>
</evidence>
<sequence length="183" mass="21275">MSVDSITEPAFMNALLSLTEEQDFRQITVSMLTRKVGMHRQSFYYHFQDKYELLAYTYQQISFHFLDSDQVTFTNWRVQVEKMLDSINKHQRFYLNTAASDQNTLLLTFSHVVKARLTDMLEEIDPEQHLSPHDRAFYAEFFGYGCGGVLVDWIVGGFATPPQEIAGKLSRLVTDIKHFSPYL</sequence>
<name>A0ABW1UT92_9LACO</name>
<evidence type="ECO:0000313" key="4">
    <source>
        <dbReference type="EMBL" id="MFC6316216.1"/>
    </source>
</evidence>
<feature type="domain" description="HTH tetR-type" evidence="3">
    <location>
        <begin position="5"/>
        <end position="65"/>
    </location>
</feature>
<accession>A0ABW1UT92</accession>
<dbReference type="PROSITE" id="PS50977">
    <property type="entry name" value="HTH_TETR_2"/>
    <property type="match status" value="1"/>
</dbReference>
<keyword evidence="5" id="KW-1185">Reference proteome</keyword>
<dbReference type="RefSeq" id="WP_125602284.1">
    <property type="nucleotide sequence ID" value="NZ_JBHSSM010000026.1"/>
</dbReference>
<dbReference type="Pfam" id="PF14278">
    <property type="entry name" value="TetR_C_8"/>
    <property type="match status" value="1"/>
</dbReference>